<dbReference type="EMBL" id="JANUEK010000006">
    <property type="protein sequence ID" value="MCS4280769.1"/>
    <property type="molecule type" value="Genomic_DNA"/>
</dbReference>
<evidence type="ECO:0000313" key="2">
    <source>
        <dbReference type="Proteomes" id="UP001320691"/>
    </source>
</evidence>
<gene>
    <name evidence="1" type="ORF">M2412_002763</name>
</gene>
<sequence length="66" mass="7841">MERDSGVLADWIARLWLFVREAQIATLRYAIRDLTNLPSPRFTPLEQVVPWRYRSWDRGAYVHPSP</sequence>
<comment type="caution">
    <text evidence="1">The sequence shown here is derived from an EMBL/GenBank/DDBJ whole genome shotgun (WGS) entry which is preliminary data.</text>
</comment>
<proteinExistence type="predicted"/>
<name>A0AAW5PLG3_9GAMM</name>
<dbReference type="RefSeq" id="WP_259261400.1">
    <property type="nucleotide sequence ID" value="NZ_JANUEK010000006.1"/>
</dbReference>
<evidence type="ECO:0000313" key="1">
    <source>
        <dbReference type="EMBL" id="MCS4280769.1"/>
    </source>
</evidence>
<dbReference type="Proteomes" id="UP001320691">
    <property type="component" value="Unassembled WGS sequence"/>
</dbReference>
<organism evidence="1 2">
    <name type="scientific">Stenotrophomonas rhizophila</name>
    <dbReference type="NCBI Taxonomy" id="216778"/>
    <lineage>
        <taxon>Bacteria</taxon>
        <taxon>Pseudomonadati</taxon>
        <taxon>Pseudomonadota</taxon>
        <taxon>Gammaproteobacteria</taxon>
        <taxon>Lysobacterales</taxon>
        <taxon>Lysobacteraceae</taxon>
        <taxon>Stenotrophomonas</taxon>
    </lineage>
</organism>
<accession>A0AAW5PLG3</accession>
<protein>
    <submittedName>
        <fullName evidence="1">Uncharacterized protein</fullName>
    </submittedName>
</protein>
<reference evidence="1" key="1">
    <citation type="submission" date="2022-08" db="EMBL/GenBank/DDBJ databases">
        <title>Genomic analyses of the natural microbiome of Caenorhabditis elegans.</title>
        <authorList>
            <person name="Samuel B."/>
        </authorList>
    </citation>
    <scope>NUCLEOTIDE SEQUENCE</scope>
    <source>
        <strain evidence="1">BIGb0277</strain>
    </source>
</reference>
<dbReference type="AlphaFoldDB" id="A0AAW5PLG3"/>